<accession>A0A1Y2ER51</accession>
<dbReference type="Pfam" id="PF16016">
    <property type="entry name" value="VASt"/>
    <property type="match status" value="1"/>
</dbReference>
<dbReference type="EMBL" id="MCGR01000043">
    <property type="protein sequence ID" value="ORY74070.1"/>
    <property type="molecule type" value="Genomic_DNA"/>
</dbReference>
<keyword evidence="4 7" id="KW-1133">Transmembrane helix</keyword>
<feature type="region of interest" description="Disordered" evidence="6">
    <location>
        <begin position="387"/>
        <end position="423"/>
    </location>
</feature>
<dbReference type="GO" id="GO:0005789">
    <property type="term" value="C:endoplasmic reticulum membrane"/>
    <property type="evidence" value="ECO:0007669"/>
    <property type="project" value="TreeGrafter"/>
</dbReference>
<dbReference type="GO" id="GO:0032366">
    <property type="term" value="P:intracellular sterol transport"/>
    <property type="evidence" value="ECO:0007669"/>
    <property type="project" value="TreeGrafter"/>
</dbReference>
<dbReference type="InterPro" id="IPR011993">
    <property type="entry name" value="PH-like_dom_sf"/>
</dbReference>
<feature type="compositionally biased region" description="Polar residues" evidence="6">
    <location>
        <begin position="117"/>
        <end position="126"/>
    </location>
</feature>
<dbReference type="Gene3D" id="2.30.29.30">
    <property type="entry name" value="Pleckstrin-homology domain (PH domain)/Phosphotyrosine-binding domain (PTB)"/>
    <property type="match status" value="1"/>
</dbReference>
<organism evidence="9 10">
    <name type="scientific">Leucosporidium creatinivorum</name>
    <dbReference type="NCBI Taxonomy" id="106004"/>
    <lineage>
        <taxon>Eukaryota</taxon>
        <taxon>Fungi</taxon>
        <taxon>Dikarya</taxon>
        <taxon>Basidiomycota</taxon>
        <taxon>Pucciniomycotina</taxon>
        <taxon>Microbotryomycetes</taxon>
        <taxon>Leucosporidiales</taxon>
        <taxon>Leucosporidium</taxon>
    </lineage>
</organism>
<dbReference type="Pfam" id="PF02893">
    <property type="entry name" value="GRAM"/>
    <property type="match status" value="1"/>
</dbReference>
<evidence type="ECO:0000313" key="9">
    <source>
        <dbReference type="EMBL" id="ORY74070.1"/>
    </source>
</evidence>
<evidence type="ECO:0000259" key="8">
    <source>
        <dbReference type="PROSITE" id="PS51778"/>
    </source>
</evidence>
<feature type="compositionally biased region" description="Basic and acidic residues" evidence="6">
    <location>
        <begin position="400"/>
        <end position="421"/>
    </location>
</feature>
<gene>
    <name evidence="9" type="ORF">BCR35DRAFT_306864</name>
</gene>
<feature type="transmembrane region" description="Helical" evidence="7">
    <location>
        <begin position="639"/>
        <end position="660"/>
    </location>
</feature>
<dbReference type="GO" id="GO:0005886">
    <property type="term" value="C:plasma membrane"/>
    <property type="evidence" value="ECO:0007669"/>
    <property type="project" value="TreeGrafter"/>
</dbReference>
<dbReference type="GO" id="GO:0005739">
    <property type="term" value="C:mitochondrion"/>
    <property type="evidence" value="ECO:0007669"/>
    <property type="project" value="TreeGrafter"/>
</dbReference>
<feature type="region of interest" description="Disordered" evidence="6">
    <location>
        <begin position="1"/>
        <end position="47"/>
    </location>
</feature>
<dbReference type="FunCoup" id="A0A1Y2ER51">
    <property type="interactions" value="99"/>
</dbReference>
<feature type="region of interest" description="Disordered" evidence="6">
    <location>
        <begin position="339"/>
        <end position="366"/>
    </location>
</feature>
<feature type="domain" description="VASt" evidence="8">
    <location>
        <begin position="428"/>
        <end position="598"/>
    </location>
</feature>
<sequence length="735" mass="79678">MAPPDTDHGEQPITSTSSTDSLVVLHSHSMDQPTATQPSSEAAEAAIARSHDKAAVLDTGAAGVGDGKLTLEAMEKPPAADGGVEAVVGIAHGEQPEVIAVADEEKTTKLSWIKQKLTPSSSSDKATSGARSRSASILSRASREEDTPKASSPADPLPAITPGVPEAEEPVRPTKVTTDSSGKPVPVEVGPVSGAGAPSITTSLRDDLSDQMDLDPSTSHAKFHSMFTGTIPEEEELIEDYRCALQRDILVQGRLFVTERHLAFRANIFGWETSLAIPWSEVTTIEKRMTAKVIPNAIEVSTLHSRHIFASLLNRDAAYELLVATWRWNHPEEQRVRDRSDSLSTAFTNDRNQDARSEISFEGDDGQKKKHRFSSAIAGVGNKLKAIRSRDGHGSGGGDGKTEAEKVKEEALQGELGHDPTEYDGEEYANVALDVVLPTSPEKAYKLFFKDEAFLRPFFEETEGLKEVNIGEWESTEGDLEKREMDYIKPLNSSIGPKQTKCLIADENEKVDPETYISNETITRTPDVPSGNDFSVKTKSVFTWSAQGGCHVKVTTEVAWTKVNRMLKGIIERSCIDGQKTYHSDLEKAAREHIDSHKDDFADPGVTTTSSAPAAATADSPSDSSAPTLLDQLTTPSPLLFLAIAFVVLLFTNFWTLVALRHQARAAHEARLGHPGEVASAVNRVLESFNSAHEKRGGGSLALGNELKAVVQRVRGLETGLKEVVDRLEGIQKRM</sequence>
<dbReference type="PROSITE" id="PS51778">
    <property type="entry name" value="VAST"/>
    <property type="match status" value="1"/>
</dbReference>
<dbReference type="SMART" id="SM00568">
    <property type="entry name" value="GRAM"/>
    <property type="match status" value="1"/>
</dbReference>
<feature type="compositionally biased region" description="Basic and acidic residues" evidence="6">
    <location>
        <begin position="1"/>
        <end position="10"/>
    </location>
</feature>
<evidence type="ECO:0000256" key="7">
    <source>
        <dbReference type="SAM" id="Phobius"/>
    </source>
</evidence>
<dbReference type="PANTHER" id="PTHR23319">
    <property type="entry name" value="GRAM DOMAIN CONTAINING 1B, ISOFORM E"/>
    <property type="match status" value="1"/>
</dbReference>
<dbReference type="GO" id="GO:0032934">
    <property type="term" value="F:sterol binding"/>
    <property type="evidence" value="ECO:0007669"/>
    <property type="project" value="TreeGrafter"/>
</dbReference>
<dbReference type="AlphaFoldDB" id="A0A1Y2ER51"/>
<evidence type="ECO:0000256" key="4">
    <source>
        <dbReference type="ARBA" id="ARBA00022989"/>
    </source>
</evidence>
<comment type="caution">
    <text evidence="9">The sequence shown here is derived from an EMBL/GenBank/DDBJ whole genome shotgun (WGS) entry which is preliminary data.</text>
</comment>
<keyword evidence="10" id="KW-1185">Reference proteome</keyword>
<dbReference type="Proteomes" id="UP000193467">
    <property type="component" value="Unassembled WGS sequence"/>
</dbReference>
<dbReference type="GO" id="GO:0120015">
    <property type="term" value="F:sterol transfer activity"/>
    <property type="evidence" value="ECO:0007669"/>
    <property type="project" value="TreeGrafter"/>
</dbReference>
<name>A0A1Y2ER51_9BASI</name>
<feature type="region of interest" description="Disordered" evidence="6">
    <location>
        <begin position="112"/>
        <end position="198"/>
    </location>
</feature>
<protein>
    <recommendedName>
        <fullName evidence="8">VASt domain-containing protein</fullName>
    </recommendedName>
</protein>
<dbReference type="InterPro" id="IPR031968">
    <property type="entry name" value="VASt"/>
</dbReference>
<dbReference type="CDD" id="cd13220">
    <property type="entry name" value="PH-GRAM_GRAMDC"/>
    <property type="match status" value="1"/>
</dbReference>
<comment type="similarity">
    <text evidence="2">Belongs to the YSP2 family.</text>
</comment>
<dbReference type="InterPro" id="IPR004182">
    <property type="entry name" value="GRAM"/>
</dbReference>
<reference evidence="9 10" key="1">
    <citation type="submission" date="2016-07" db="EMBL/GenBank/DDBJ databases">
        <title>Pervasive Adenine N6-methylation of Active Genes in Fungi.</title>
        <authorList>
            <consortium name="DOE Joint Genome Institute"/>
            <person name="Mondo S.J."/>
            <person name="Dannebaum R.O."/>
            <person name="Kuo R.C."/>
            <person name="Labutti K."/>
            <person name="Haridas S."/>
            <person name="Kuo A."/>
            <person name="Salamov A."/>
            <person name="Ahrendt S.R."/>
            <person name="Lipzen A."/>
            <person name="Sullivan W."/>
            <person name="Andreopoulos W.B."/>
            <person name="Clum A."/>
            <person name="Lindquist E."/>
            <person name="Daum C."/>
            <person name="Ramamoorthy G.K."/>
            <person name="Gryganskyi A."/>
            <person name="Culley D."/>
            <person name="Magnuson J.K."/>
            <person name="James T.Y."/>
            <person name="O'Malley M.A."/>
            <person name="Stajich J.E."/>
            <person name="Spatafora J.W."/>
            <person name="Visel A."/>
            <person name="Grigoriev I.V."/>
        </authorList>
    </citation>
    <scope>NUCLEOTIDE SEQUENCE [LARGE SCALE GENOMIC DNA]</scope>
    <source>
        <strain evidence="9 10">62-1032</strain>
    </source>
</reference>
<evidence type="ECO:0000256" key="5">
    <source>
        <dbReference type="ARBA" id="ARBA00023136"/>
    </source>
</evidence>
<keyword evidence="3 7" id="KW-0812">Transmembrane</keyword>
<evidence type="ECO:0000313" key="10">
    <source>
        <dbReference type="Proteomes" id="UP000193467"/>
    </source>
</evidence>
<feature type="compositionally biased region" description="Low complexity" evidence="6">
    <location>
        <begin position="15"/>
        <end position="27"/>
    </location>
</feature>
<evidence type="ECO:0000256" key="6">
    <source>
        <dbReference type="SAM" id="MobiDB-lite"/>
    </source>
</evidence>
<dbReference type="OrthoDB" id="2536190at2759"/>
<feature type="region of interest" description="Disordered" evidence="6">
    <location>
        <begin position="597"/>
        <end position="626"/>
    </location>
</feature>
<dbReference type="GO" id="GO:0032541">
    <property type="term" value="C:cortical endoplasmic reticulum"/>
    <property type="evidence" value="ECO:0007669"/>
    <property type="project" value="TreeGrafter"/>
</dbReference>
<evidence type="ECO:0000256" key="2">
    <source>
        <dbReference type="ARBA" id="ARBA00006582"/>
    </source>
</evidence>
<feature type="compositionally biased region" description="Low complexity" evidence="6">
    <location>
        <begin position="607"/>
        <end position="626"/>
    </location>
</feature>
<evidence type="ECO:0000256" key="3">
    <source>
        <dbReference type="ARBA" id="ARBA00022692"/>
    </source>
</evidence>
<keyword evidence="5 7" id="KW-0472">Membrane</keyword>
<dbReference type="InParanoid" id="A0A1Y2ER51"/>
<dbReference type="STRING" id="106004.A0A1Y2ER51"/>
<dbReference type="InterPro" id="IPR051482">
    <property type="entry name" value="Cholesterol_transport"/>
</dbReference>
<comment type="subcellular location">
    <subcellularLocation>
        <location evidence="1">Membrane</location>
        <topology evidence="1">Single-pass membrane protein</topology>
    </subcellularLocation>
</comment>
<evidence type="ECO:0000256" key="1">
    <source>
        <dbReference type="ARBA" id="ARBA00004167"/>
    </source>
</evidence>
<dbReference type="GO" id="GO:0140268">
    <property type="term" value="C:endoplasmic reticulum-plasma membrane contact site"/>
    <property type="evidence" value="ECO:0007669"/>
    <property type="project" value="TreeGrafter"/>
</dbReference>
<dbReference type="PANTHER" id="PTHR23319:SF4">
    <property type="entry name" value="GRAM DOMAIN CONTAINING 1B, ISOFORM E"/>
    <property type="match status" value="1"/>
</dbReference>
<proteinExistence type="inferred from homology"/>
<feature type="compositionally biased region" description="Low complexity" evidence="6">
    <location>
        <begin position="128"/>
        <end position="140"/>
    </location>
</feature>